<dbReference type="CDD" id="cd01763">
    <property type="entry name" value="Ubl_SUMO_like"/>
    <property type="match status" value="1"/>
</dbReference>
<dbReference type="InterPro" id="IPR000626">
    <property type="entry name" value="Ubiquitin-like_dom"/>
</dbReference>
<evidence type="ECO:0000256" key="2">
    <source>
        <dbReference type="ARBA" id="ARBA00022490"/>
    </source>
</evidence>
<comment type="subcellular location">
    <subcellularLocation>
        <location evidence="1">Cytoplasm</location>
        <location evidence="1">Cytosol</location>
    </subcellularLocation>
</comment>
<dbReference type="GO" id="GO:0071816">
    <property type="term" value="P:tail-anchored membrane protein insertion into ER membrane"/>
    <property type="evidence" value="ECO:0007669"/>
    <property type="project" value="TreeGrafter"/>
</dbReference>
<dbReference type="EMBL" id="SNRW01008024">
    <property type="protein sequence ID" value="KAA6380235.1"/>
    <property type="molecule type" value="Genomic_DNA"/>
</dbReference>
<dbReference type="Pfam" id="PF00240">
    <property type="entry name" value="ubiquitin"/>
    <property type="match status" value="1"/>
</dbReference>
<comment type="caution">
    <text evidence="4">The sequence shown here is derived from an EMBL/GenBank/DDBJ whole genome shotgun (WGS) entry which is preliminary data.</text>
</comment>
<dbReference type="OrthoDB" id="756206at2759"/>
<dbReference type="PROSITE" id="PS50053">
    <property type="entry name" value="UBIQUITIN_2"/>
    <property type="match status" value="2"/>
</dbReference>
<evidence type="ECO:0000313" key="4">
    <source>
        <dbReference type="EMBL" id="KAA6380235.1"/>
    </source>
</evidence>
<dbReference type="SUPFAM" id="SSF54236">
    <property type="entry name" value="Ubiquitin-like"/>
    <property type="match status" value="2"/>
</dbReference>
<name>A0A5J4VCQ9_9EUKA</name>
<dbReference type="AlphaFoldDB" id="A0A5J4VCQ9"/>
<feature type="domain" description="Ubiquitin-like" evidence="3">
    <location>
        <begin position="87"/>
        <end position="162"/>
    </location>
</feature>
<dbReference type="PANTHER" id="PTHR46555">
    <property type="entry name" value="UBIQUITIN-LIKE PROTEIN 4A"/>
    <property type="match status" value="1"/>
</dbReference>
<feature type="domain" description="Ubiquitin-like" evidence="3">
    <location>
        <begin position="1"/>
        <end position="77"/>
    </location>
</feature>
<dbReference type="InterPro" id="IPR022617">
    <property type="entry name" value="Rad60/SUMO-like_dom"/>
</dbReference>
<dbReference type="InterPro" id="IPR029071">
    <property type="entry name" value="Ubiquitin-like_domsf"/>
</dbReference>
<proteinExistence type="predicted"/>
<evidence type="ECO:0000313" key="5">
    <source>
        <dbReference type="Proteomes" id="UP000324800"/>
    </source>
</evidence>
<dbReference type="Gene3D" id="3.10.20.90">
    <property type="entry name" value="Phosphatidylinositol 3-kinase Catalytic Subunit, Chain A, domain 1"/>
    <property type="match status" value="2"/>
</dbReference>
<dbReference type="Pfam" id="PF11976">
    <property type="entry name" value="Rad60-SLD"/>
    <property type="match status" value="1"/>
</dbReference>
<dbReference type="GO" id="GO:0051087">
    <property type="term" value="F:protein-folding chaperone binding"/>
    <property type="evidence" value="ECO:0007669"/>
    <property type="project" value="TreeGrafter"/>
</dbReference>
<organism evidence="4 5">
    <name type="scientific">Streblomastix strix</name>
    <dbReference type="NCBI Taxonomy" id="222440"/>
    <lineage>
        <taxon>Eukaryota</taxon>
        <taxon>Metamonada</taxon>
        <taxon>Preaxostyla</taxon>
        <taxon>Oxymonadida</taxon>
        <taxon>Streblomastigidae</taxon>
        <taxon>Streblomastix</taxon>
    </lineage>
</organism>
<dbReference type="GO" id="GO:0006620">
    <property type="term" value="P:post-translational protein targeting to endoplasmic reticulum membrane"/>
    <property type="evidence" value="ECO:0007669"/>
    <property type="project" value="InterPro"/>
</dbReference>
<sequence length="162" mass="19159">MHLIIRDLNKDVFTVNVEGPEETIETVKLRIIACQDINYHELYLIYKNEVLEDERTLKSYNITQRCTLNLIVKEQEKPHHQPDNNHVEIIVRSLYGEEIHVKMHKKTKIEKLINAVSEHFGIRQTQFHLLFEGYHVHQEDTCEKLEIQNGDVIEFMRTLVAG</sequence>
<evidence type="ECO:0000256" key="1">
    <source>
        <dbReference type="ARBA" id="ARBA00004514"/>
    </source>
</evidence>
<gene>
    <name evidence="4" type="ORF">EZS28_024237</name>
</gene>
<dbReference type="Proteomes" id="UP000324800">
    <property type="component" value="Unassembled WGS sequence"/>
</dbReference>
<evidence type="ECO:0000259" key="3">
    <source>
        <dbReference type="PROSITE" id="PS50053"/>
    </source>
</evidence>
<dbReference type="GO" id="GO:0071818">
    <property type="term" value="C:BAT3 complex"/>
    <property type="evidence" value="ECO:0007669"/>
    <property type="project" value="TreeGrafter"/>
</dbReference>
<dbReference type="InterPro" id="IPR047154">
    <property type="entry name" value="UBL4A-like"/>
</dbReference>
<reference evidence="4 5" key="1">
    <citation type="submission" date="2019-03" db="EMBL/GenBank/DDBJ databases">
        <title>Single cell metagenomics reveals metabolic interactions within the superorganism composed of flagellate Streblomastix strix and complex community of Bacteroidetes bacteria on its surface.</title>
        <authorList>
            <person name="Treitli S.C."/>
            <person name="Kolisko M."/>
            <person name="Husnik F."/>
            <person name="Keeling P."/>
            <person name="Hampl V."/>
        </authorList>
    </citation>
    <scope>NUCLEOTIDE SEQUENCE [LARGE SCALE GENOMIC DNA]</scope>
    <source>
        <strain evidence="4">ST1C</strain>
    </source>
</reference>
<keyword evidence="2" id="KW-0963">Cytoplasm</keyword>
<dbReference type="PANTHER" id="PTHR46555:SF1">
    <property type="entry name" value="UBIQUITIN-LIKE PROTEIN 4A"/>
    <property type="match status" value="1"/>
</dbReference>
<dbReference type="SMART" id="SM00213">
    <property type="entry name" value="UBQ"/>
    <property type="match status" value="2"/>
</dbReference>
<protein>
    <recommendedName>
        <fullName evidence="3">Ubiquitin-like domain-containing protein</fullName>
    </recommendedName>
</protein>
<accession>A0A5J4VCQ9</accession>